<dbReference type="SUPFAM" id="SSF48239">
    <property type="entry name" value="Terpenoid cyclases/Protein prenyltransferases"/>
    <property type="match status" value="1"/>
</dbReference>
<organism evidence="9 10">
    <name type="scientific">Elysia crispata</name>
    <name type="common">lettuce slug</name>
    <dbReference type="NCBI Taxonomy" id="231223"/>
    <lineage>
        <taxon>Eukaryota</taxon>
        <taxon>Metazoa</taxon>
        <taxon>Spiralia</taxon>
        <taxon>Lophotrochozoa</taxon>
        <taxon>Mollusca</taxon>
        <taxon>Gastropoda</taxon>
        <taxon>Heterobranchia</taxon>
        <taxon>Euthyneura</taxon>
        <taxon>Panpulmonata</taxon>
        <taxon>Sacoglossa</taxon>
        <taxon>Placobranchoidea</taxon>
        <taxon>Plakobranchidae</taxon>
        <taxon>Elysia</taxon>
    </lineage>
</organism>
<dbReference type="InterPro" id="IPR036595">
    <property type="entry name" value="A-macroglobulin_rcpt-bd_sf"/>
</dbReference>
<evidence type="ECO:0000259" key="7">
    <source>
        <dbReference type="SMART" id="SM01360"/>
    </source>
</evidence>
<dbReference type="GO" id="GO:0005615">
    <property type="term" value="C:extracellular space"/>
    <property type="evidence" value="ECO:0007669"/>
    <property type="project" value="InterPro"/>
</dbReference>
<reference evidence="9" key="1">
    <citation type="journal article" date="2023" name="G3 (Bethesda)">
        <title>A reference genome for the long-term kleptoplast-retaining sea slug Elysia crispata morphotype clarki.</title>
        <authorList>
            <person name="Eastman K.E."/>
            <person name="Pendleton A.L."/>
            <person name="Shaikh M.A."/>
            <person name="Suttiyut T."/>
            <person name="Ogas R."/>
            <person name="Tomko P."/>
            <person name="Gavelis G."/>
            <person name="Widhalm J.R."/>
            <person name="Wisecaver J.H."/>
        </authorList>
    </citation>
    <scope>NUCLEOTIDE SEQUENCE</scope>
    <source>
        <strain evidence="9">ECLA1</strain>
    </source>
</reference>
<dbReference type="Pfam" id="PF07678">
    <property type="entry name" value="TED_complement"/>
    <property type="match status" value="1"/>
</dbReference>
<dbReference type="CDD" id="cd02897">
    <property type="entry name" value="A2M_2"/>
    <property type="match status" value="1"/>
</dbReference>
<dbReference type="InterPro" id="IPR013783">
    <property type="entry name" value="Ig-like_fold"/>
</dbReference>
<dbReference type="SMART" id="SM01361">
    <property type="entry name" value="A2M_recep"/>
    <property type="match status" value="1"/>
</dbReference>
<dbReference type="Pfam" id="PF00207">
    <property type="entry name" value="A2M"/>
    <property type="match status" value="1"/>
</dbReference>
<dbReference type="PROSITE" id="PS00477">
    <property type="entry name" value="ALPHA_2_MACROGLOBULIN"/>
    <property type="match status" value="1"/>
</dbReference>
<evidence type="ECO:0000259" key="6">
    <source>
        <dbReference type="SMART" id="SM01359"/>
    </source>
</evidence>
<keyword evidence="3" id="KW-0722">Serine protease inhibitor</keyword>
<protein>
    <submittedName>
        <fullName evidence="9">Uncharacterized protein</fullName>
    </submittedName>
</protein>
<comment type="similarity">
    <text evidence="1">Belongs to the protease inhibitor I39 (alpha-2-macroglobulin) family.</text>
</comment>
<comment type="caution">
    <text evidence="9">The sequence shown here is derived from an EMBL/GenBank/DDBJ whole genome shotgun (WGS) entry which is preliminary data.</text>
</comment>
<dbReference type="SMART" id="SM01419">
    <property type="entry name" value="Thiol-ester_cl"/>
    <property type="match status" value="1"/>
</dbReference>
<dbReference type="Gene3D" id="2.60.120.1540">
    <property type="match status" value="1"/>
</dbReference>
<dbReference type="SUPFAM" id="SSF81296">
    <property type="entry name" value="E set domains"/>
    <property type="match status" value="1"/>
</dbReference>
<feature type="domain" description="Alpha-macroglobulin receptor-binding" evidence="8">
    <location>
        <begin position="1030"/>
        <end position="1124"/>
    </location>
</feature>
<dbReference type="PANTHER" id="PTHR11412:SF171">
    <property type="entry name" value="PREGNANCY ZONE PROTEIN-LIKE PROTEIN"/>
    <property type="match status" value="1"/>
</dbReference>
<dbReference type="SUPFAM" id="SSF49410">
    <property type="entry name" value="Alpha-macroglobulin receptor domain"/>
    <property type="match status" value="1"/>
</dbReference>
<evidence type="ECO:0000259" key="8">
    <source>
        <dbReference type="SMART" id="SM01361"/>
    </source>
</evidence>
<dbReference type="Gene3D" id="1.50.10.20">
    <property type="match status" value="1"/>
</dbReference>
<keyword evidence="10" id="KW-1185">Reference proteome</keyword>
<proteinExistence type="inferred from homology"/>
<evidence type="ECO:0000256" key="2">
    <source>
        <dbReference type="ARBA" id="ARBA00022690"/>
    </source>
</evidence>
<dbReference type="Gene3D" id="2.60.40.10">
    <property type="entry name" value="Immunoglobulins"/>
    <property type="match status" value="1"/>
</dbReference>
<dbReference type="InterPro" id="IPR050473">
    <property type="entry name" value="A2M/Complement_sys"/>
</dbReference>
<name>A0AAE0YEE3_9GAST</name>
<dbReference type="Pfam" id="PF07677">
    <property type="entry name" value="A2M_recep"/>
    <property type="match status" value="1"/>
</dbReference>
<dbReference type="InterPro" id="IPR014756">
    <property type="entry name" value="Ig_E-set"/>
</dbReference>
<evidence type="ECO:0000313" key="10">
    <source>
        <dbReference type="Proteomes" id="UP001283361"/>
    </source>
</evidence>
<dbReference type="Pfam" id="PF07703">
    <property type="entry name" value="A2M_BRD"/>
    <property type="match status" value="1"/>
</dbReference>
<dbReference type="Gene3D" id="2.20.130.20">
    <property type="match status" value="1"/>
</dbReference>
<sequence>MARGRVVKTGQMSHEEGVSSAQGVPSPPADLCLHRDSNWPKAESPEQTMSPGVHSDVMHPRPQVEDDNFQEPIVRSESVADTVSSFLLDIPIESVMSPRFTLLVYHVMSDGEVVADSMEYNVEPCFQNQVTLEFNTTRTLPGQKVELRLGAAPGSVCGVGVVDKSVNILGGEHQITPAKVFDKIAEFTNVPYGLNSGSYRDEYDYCEERIKNLKGVKPEVESNFWHYGSRYVDALEAFKLSDMMVLTNLELETRPCSQSIPVVYAIGPVRRANLGPEIAGAGKTSVRSNFPETWLWSLTVTGVFHKTPSSNAPFHCTTLHRVRFAACDVLNNPNYNTNKEVQSSVVLDENVPARSPGQISSIRSHFPETWLWEMQLVGPEGETVMTETAPDTITSWSGNAVCINEDQGFGLSEVTSLTTFQPFFISIHLPYAAVKSETFPIMVTIYNYLEKCITVQLTLDLDVNFEIQNKGKYVDPICVCGGKSSTAKYYVTPVSIGSLPVVAKASIVAGQCRESVDIDLDYVGLSDEVHRKILVKPPGIEQSYSYSTYLCSKDGNSQSEDVPLQLPAEKDMVEDSARGEVQVIGDIMGPALSNLDHLVRMPTGCGEQNMVGFVPNILVLNYLSNTGTLDEKTKMAAIENMEAGYQRELNYRHKDGSFSAFGQQNETCVGSVWLTAFVVKSFAQASKHIYIDERDMAKSVTFLKRAQLENGCYRETGKVFSTYMMGGLGRGRRHQEDDPPLAALTAYVLVALIEAGVNSSDPIIEAGIECMNSEFRLNPRRTDPYTLALISYANMLHSPWGQDTRLAFRTLRGKVKRGESTMYWSRGRYQPPSTSSWFYRAAPSAEVEMTSYALMCYLKFYRRKAVQMSSKIAVWLTRQRNAYGGFASTQDTVVGLDALSRFAAFAYFKDPMELQVLVASSGGVIAIDHEFTVSDSEGGTRFLLQSQPLQFSSSGPATPTTLNISTSGTGCALIQTNVRYNKPRTAALNGQRPRFFMKVQVKRYERDADRCDRRTLSIRVWSKKGHTYSKGMGLVTVRMITGWTPMKDSITNLKSMFPKLGMKRIEYKEEEGIMALYFDQFTRRAKEFDIDVEQDRDLKVSSPSPAEVRVFEYYEKDVTNVMEYNIKTTCGTKQEIPMNPAPAADGIIMQQRVSIPLGLPKRGCPTCITTAQTIPPNFESAVCKSSAVYKGLAGRKGARSMKLRQDLRPVEKLTALGLFASPDLAPGCKCDLLSSEGNAKRVMIITPRKVSGKELYLDDKVIIMRTSVRAESAARAAQRKCPLQGEE</sequence>
<keyword evidence="2" id="KW-0646">Protease inhibitor</keyword>
<dbReference type="GO" id="GO:0004867">
    <property type="term" value="F:serine-type endopeptidase inhibitor activity"/>
    <property type="evidence" value="ECO:0007669"/>
    <property type="project" value="UniProtKB-KW"/>
</dbReference>
<dbReference type="PANTHER" id="PTHR11412">
    <property type="entry name" value="MACROGLOBULIN / COMPLEMENT"/>
    <property type="match status" value="1"/>
</dbReference>
<dbReference type="EMBL" id="JAWDGP010006323">
    <property type="protein sequence ID" value="KAK3743045.1"/>
    <property type="molecule type" value="Genomic_DNA"/>
</dbReference>
<accession>A0AAE0YEE3</accession>
<dbReference type="InterPro" id="IPR019742">
    <property type="entry name" value="MacrogloblnA2_CS"/>
</dbReference>
<dbReference type="InterPro" id="IPR047565">
    <property type="entry name" value="Alpha-macroglob_thiol-ester_cl"/>
</dbReference>
<feature type="domain" description="Alpha-2-macroglobulin bait region" evidence="6">
    <location>
        <begin position="41"/>
        <end position="169"/>
    </location>
</feature>
<dbReference type="InterPro" id="IPR011626">
    <property type="entry name" value="Alpha-macroglobulin_TED"/>
</dbReference>
<dbReference type="InterPro" id="IPR009048">
    <property type="entry name" value="A-macroglobulin_rcpt-bd"/>
</dbReference>
<dbReference type="InterPro" id="IPR011625">
    <property type="entry name" value="A2M_N_BRD"/>
</dbReference>
<dbReference type="SMART" id="SM01359">
    <property type="entry name" value="A2M_N_2"/>
    <property type="match status" value="1"/>
</dbReference>
<dbReference type="SMART" id="SM01360">
    <property type="entry name" value="A2M"/>
    <property type="match status" value="1"/>
</dbReference>
<evidence type="ECO:0000256" key="5">
    <source>
        <dbReference type="SAM" id="MobiDB-lite"/>
    </source>
</evidence>
<evidence type="ECO:0000313" key="9">
    <source>
        <dbReference type="EMBL" id="KAK3743045.1"/>
    </source>
</evidence>
<evidence type="ECO:0000256" key="3">
    <source>
        <dbReference type="ARBA" id="ARBA00022900"/>
    </source>
</evidence>
<evidence type="ECO:0000256" key="4">
    <source>
        <dbReference type="ARBA" id="ARBA00023157"/>
    </source>
</evidence>
<dbReference type="InterPro" id="IPR001599">
    <property type="entry name" value="Macroglobln_a2"/>
</dbReference>
<keyword evidence="4" id="KW-1015">Disulfide bond</keyword>
<evidence type="ECO:0000256" key="1">
    <source>
        <dbReference type="ARBA" id="ARBA00010952"/>
    </source>
</evidence>
<dbReference type="InterPro" id="IPR041813">
    <property type="entry name" value="A2M_TED"/>
</dbReference>
<dbReference type="InterPro" id="IPR008930">
    <property type="entry name" value="Terpenoid_cyclase/PrenylTrfase"/>
</dbReference>
<gene>
    <name evidence="9" type="ORF">RRG08_063911</name>
</gene>
<feature type="domain" description="Alpha-2-macroglobulin" evidence="7">
    <location>
        <begin position="369"/>
        <end position="459"/>
    </location>
</feature>
<dbReference type="Gene3D" id="2.60.40.1930">
    <property type="match status" value="1"/>
</dbReference>
<dbReference type="Gene3D" id="2.60.40.690">
    <property type="entry name" value="Alpha-macroglobulin, receptor-binding domain"/>
    <property type="match status" value="1"/>
</dbReference>
<dbReference type="Proteomes" id="UP001283361">
    <property type="component" value="Unassembled WGS sequence"/>
</dbReference>
<dbReference type="Gene3D" id="6.20.50.160">
    <property type="match status" value="1"/>
</dbReference>
<feature type="region of interest" description="Disordered" evidence="5">
    <location>
        <begin position="1"/>
        <end position="64"/>
    </location>
</feature>